<dbReference type="OrthoDB" id="17366at2759"/>
<dbReference type="Pfam" id="PF06699">
    <property type="entry name" value="PIG-F"/>
    <property type="match status" value="1"/>
</dbReference>
<organism evidence="9 10">
    <name type="scientific">Sphaerobolus stellatus (strain SS14)</name>
    <dbReference type="NCBI Taxonomy" id="990650"/>
    <lineage>
        <taxon>Eukaryota</taxon>
        <taxon>Fungi</taxon>
        <taxon>Dikarya</taxon>
        <taxon>Basidiomycota</taxon>
        <taxon>Agaricomycotina</taxon>
        <taxon>Agaricomycetes</taxon>
        <taxon>Phallomycetidae</taxon>
        <taxon>Geastrales</taxon>
        <taxon>Sphaerobolaceae</taxon>
        <taxon>Sphaerobolus</taxon>
    </lineage>
</organism>
<feature type="transmembrane region" description="Helical" evidence="8">
    <location>
        <begin position="168"/>
        <end position="196"/>
    </location>
</feature>
<keyword evidence="3" id="KW-0337">GPI-anchor biosynthesis</keyword>
<evidence type="ECO:0000256" key="8">
    <source>
        <dbReference type="SAM" id="Phobius"/>
    </source>
</evidence>
<evidence type="ECO:0000256" key="3">
    <source>
        <dbReference type="ARBA" id="ARBA00022502"/>
    </source>
</evidence>
<dbReference type="GO" id="GO:0006506">
    <property type="term" value="P:GPI anchor biosynthetic process"/>
    <property type="evidence" value="ECO:0007669"/>
    <property type="project" value="UniProtKB-UniPathway"/>
</dbReference>
<evidence type="ECO:0000256" key="2">
    <source>
        <dbReference type="ARBA" id="ARBA00004687"/>
    </source>
</evidence>
<keyword evidence="4 8" id="KW-0812">Transmembrane</keyword>
<dbReference type="GO" id="GO:0005789">
    <property type="term" value="C:endoplasmic reticulum membrane"/>
    <property type="evidence" value="ECO:0007669"/>
    <property type="project" value="UniProtKB-SubCell"/>
</dbReference>
<sequence length="308" mass="34250">MVSLHPPSGKTNAISNTDFPYFQCASVLGTLTVLLSFTAVYLPASTSLFTTLPPQQTSLDKPQHPLLIPITASPAWTLLWLCAGTAVCQGWWGGWMRAWWASYPRLGFVGRVKEMDEEAKIMKRQRESGRKFADLRNACANTLLVSVLYHLFITAMGAPILSHLPQTYLLSLFLSLLTVFVPSYTLSLPIVTATFFRSKGPIHFHWLAAMRLFGQRRMETAMERALVYPVIATLVGSWVGAFPIALDWDRPWQAWPLTPAYGALAGYLIGSWSSFSVNTLLFFASHDLSQEAAVTQTATSVMRSKKLL</sequence>
<evidence type="ECO:0000256" key="1">
    <source>
        <dbReference type="ARBA" id="ARBA00004477"/>
    </source>
</evidence>
<keyword evidence="10" id="KW-1185">Reference proteome</keyword>
<feature type="transmembrane region" description="Helical" evidence="8">
    <location>
        <begin position="225"/>
        <end position="244"/>
    </location>
</feature>
<dbReference type="EMBL" id="KN837120">
    <property type="protein sequence ID" value="KIJ43892.1"/>
    <property type="molecule type" value="Genomic_DNA"/>
</dbReference>
<feature type="transmembrane region" description="Helical" evidence="8">
    <location>
        <begin position="264"/>
        <end position="284"/>
    </location>
</feature>
<evidence type="ECO:0000313" key="10">
    <source>
        <dbReference type="Proteomes" id="UP000054279"/>
    </source>
</evidence>
<comment type="subcellular location">
    <subcellularLocation>
        <location evidence="1">Endoplasmic reticulum membrane</location>
        <topology evidence="1">Multi-pass membrane protein</topology>
    </subcellularLocation>
</comment>
<evidence type="ECO:0000256" key="6">
    <source>
        <dbReference type="ARBA" id="ARBA00022989"/>
    </source>
</evidence>
<comment type="pathway">
    <text evidence="2">Glycolipid biosynthesis; glycosylphosphatidylinositol-anchor biosynthesis.</text>
</comment>
<dbReference type="UniPathway" id="UPA00196"/>
<dbReference type="InterPro" id="IPR009580">
    <property type="entry name" value="GPI_biosynthesis_protein_Pig-F"/>
</dbReference>
<feature type="transmembrane region" description="Helical" evidence="8">
    <location>
        <begin position="20"/>
        <end position="42"/>
    </location>
</feature>
<keyword evidence="7 8" id="KW-0472">Membrane</keyword>
<dbReference type="Proteomes" id="UP000054279">
    <property type="component" value="Unassembled WGS sequence"/>
</dbReference>
<evidence type="ECO:0000313" key="9">
    <source>
        <dbReference type="EMBL" id="KIJ43892.1"/>
    </source>
</evidence>
<proteinExistence type="predicted"/>
<keyword evidence="6 8" id="KW-1133">Transmembrane helix</keyword>
<accession>A0A0C9VPA1</accession>
<protein>
    <recommendedName>
        <fullName evidence="11">Glycosylphosphatidylinositol anchor biosynthesis protein 11</fullName>
    </recommendedName>
</protein>
<evidence type="ECO:0008006" key="11">
    <source>
        <dbReference type="Google" id="ProtNLM"/>
    </source>
</evidence>
<name>A0A0C9VPA1_SPHS4</name>
<evidence type="ECO:0000256" key="5">
    <source>
        <dbReference type="ARBA" id="ARBA00022824"/>
    </source>
</evidence>
<feature type="transmembrane region" description="Helical" evidence="8">
    <location>
        <begin position="138"/>
        <end position="162"/>
    </location>
</feature>
<gene>
    <name evidence="9" type="ORF">M422DRAFT_169426</name>
</gene>
<reference evidence="9 10" key="1">
    <citation type="submission" date="2014-06" db="EMBL/GenBank/DDBJ databases">
        <title>Evolutionary Origins and Diversification of the Mycorrhizal Mutualists.</title>
        <authorList>
            <consortium name="DOE Joint Genome Institute"/>
            <consortium name="Mycorrhizal Genomics Consortium"/>
            <person name="Kohler A."/>
            <person name="Kuo A."/>
            <person name="Nagy L.G."/>
            <person name="Floudas D."/>
            <person name="Copeland A."/>
            <person name="Barry K.W."/>
            <person name="Cichocki N."/>
            <person name="Veneault-Fourrey C."/>
            <person name="LaButti K."/>
            <person name="Lindquist E.A."/>
            <person name="Lipzen A."/>
            <person name="Lundell T."/>
            <person name="Morin E."/>
            <person name="Murat C."/>
            <person name="Riley R."/>
            <person name="Ohm R."/>
            <person name="Sun H."/>
            <person name="Tunlid A."/>
            <person name="Henrissat B."/>
            <person name="Grigoriev I.V."/>
            <person name="Hibbett D.S."/>
            <person name="Martin F."/>
        </authorList>
    </citation>
    <scope>NUCLEOTIDE SEQUENCE [LARGE SCALE GENOMIC DNA]</scope>
    <source>
        <strain evidence="9 10">SS14</strain>
    </source>
</reference>
<dbReference type="HOGENOM" id="CLU_064564_0_0_1"/>
<evidence type="ECO:0000256" key="4">
    <source>
        <dbReference type="ARBA" id="ARBA00022692"/>
    </source>
</evidence>
<dbReference type="AlphaFoldDB" id="A0A0C9VPA1"/>
<evidence type="ECO:0000256" key="7">
    <source>
        <dbReference type="ARBA" id="ARBA00023136"/>
    </source>
</evidence>
<keyword evidence="5" id="KW-0256">Endoplasmic reticulum</keyword>